<accession>I4E4G1</accession>
<gene>
    <name evidence="1" type="ORF">NMALPHA522_0686</name>
</gene>
<evidence type="ECO:0000313" key="1">
    <source>
        <dbReference type="EMBL" id="CCA44227.1"/>
    </source>
</evidence>
<sequence>MGFGHICSLLKLDHLKRSECDFQTAFRLGWHTGWVFLPVSLLNHLP</sequence>
<reference evidence="1" key="1">
    <citation type="submission" date="2011-03" db="EMBL/GenBank/DDBJ databases">
        <title>Draft genome of Neisseria meningitidis strain alpha522.</title>
        <authorList>
            <person name="Schoen C."/>
            <person name="Blom J."/>
        </authorList>
    </citation>
    <scope>NUCLEOTIDE SEQUENCE</scope>
    <source>
        <strain evidence="1">Alpha522</strain>
    </source>
</reference>
<organism evidence="1">
    <name type="scientific">Neisseria meningitidis alpha522</name>
    <dbReference type="NCBI Taxonomy" id="996307"/>
    <lineage>
        <taxon>Bacteria</taxon>
        <taxon>Pseudomonadati</taxon>
        <taxon>Pseudomonadota</taxon>
        <taxon>Betaproteobacteria</taxon>
        <taxon>Neisseriales</taxon>
        <taxon>Neisseriaceae</taxon>
        <taxon>Neisseria</taxon>
    </lineage>
</organism>
<dbReference type="AlphaFoldDB" id="I4E4G1"/>
<proteinExistence type="predicted"/>
<protein>
    <submittedName>
        <fullName evidence="1">Uncharacterized protein</fullName>
    </submittedName>
</protein>
<dbReference type="EMBL" id="FR845706">
    <property type="protein sequence ID" value="CCA44227.1"/>
    <property type="molecule type" value="Genomic_DNA"/>
</dbReference>
<name>I4E4G1_NEIME</name>